<sequence>MAGSQELSGCHIVLTAQRRAAELGAALERRGAEVTHAPTLSIVPHVDDPELVARTELLIADPPDTVVVTTGVGLTGWLEAADAAGLAVDLLDLLRDARVVARGPKARGALQAAGLTADWVAESETNAEIRDLLLREGVAGRRIAVQHHGAGSDGLDEAFRAAGAQVDSLVVYRWGPAPDPEAVAASVRAVADRACDAVVFTSAPGAAAFLDACRSADLLTKVVDACSDTDHGVLAAAVGDTTAAPLRDLGIEPLVPDRFRLGALVRALVRELAERRGLRVELADGELRVLRSAAVLDGRILALSPASLAVLRRLAVAAGDVVSREEILQVLPGASTDLHAAEVAVARLREGIGRPGVVVTVVKRGYRLAVTSA</sequence>
<proteinExistence type="predicted"/>
<dbReference type="GO" id="GO:0004852">
    <property type="term" value="F:uroporphyrinogen-III synthase activity"/>
    <property type="evidence" value="ECO:0007669"/>
    <property type="project" value="InterPro"/>
</dbReference>
<dbReference type="RefSeq" id="WP_142006528.1">
    <property type="nucleotide sequence ID" value="NZ_CAJTBP010000001.1"/>
</dbReference>
<dbReference type="SMART" id="SM00862">
    <property type="entry name" value="Trans_reg_C"/>
    <property type="match status" value="1"/>
</dbReference>
<keyword evidence="1 2" id="KW-0238">DNA-binding</keyword>
<feature type="domain" description="OmpR/PhoB-type" evidence="3">
    <location>
        <begin position="277"/>
        <end position="370"/>
    </location>
</feature>
<keyword evidence="5" id="KW-1185">Reference proteome</keyword>
<dbReference type="InterPro" id="IPR003754">
    <property type="entry name" value="4pyrrol_synth_uPrphyn_synth"/>
</dbReference>
<dbReference type="SUPFAM" id="SSF46894">
    <property type="entry name" value="C-terminal effector domain of the bipartite response regulators"/>
    <property type="match status" value="1"/>
</dbReference>
<accession>A0A542XET2</accession>
<dbReference type="EMBL" id="VFOK01000001">
    <property type="protein sequence ID" value="TQL34332.1"/>
    <property type="molecule type" value="Genomic_DNA"/>
</dbReference>
<dbReference type="GO" id="GO:0000160">
    <property type="term" value="P:phosphorelay signal transduction system"/>
    <property type="evidence" value="ECO:0007669"/>
    <property type="project" value="InterPro"/>
</dbReference>
<dbReference type="PANTHER" id="PTHR40082">
    <property type="entry name" value="BLR5956 PROTEIN"/>
    <property type="match status" value="1"/>
</dbReference>
<dbReference type="Gene3D" id="3.40.50.10090">
    <property type="match status" value="2"/>
</dbReference>
<dbReference type="GO" id="GO:0006355">
    <property type="term" value="P:regulation of DNA-templated transcription"/>
    <property type="evidence" value="ECO:0007669"/>
    <property type="project" value="InterPro"/>
</dbReference>
<dbReference type="GO" id="GO:0003677">
    <property type="term" value="F:DNA binding"/>
    <property type="evidence" value="ECO:0007669"/>
    <property type="project" value="UniProtKB-UniRule"/>
</dbReference>
<dbReference type="Pfam" id="PF02602">
    <property type="entry name" value="HEM4"/>
    <property type="match status" value="1"/>
</dbReference>
<protein>
    <submittedName>
        <fullName evidence="4">Uroporphyrinogen-III synthase</fullName>
    </submittedName>
</protein>
<evidence type="ECO:0000313" key="4">
    <source>
        <dbReference type="EMBL" id="TQL34332.1"/>
    </source>
</evidence>
<gene>
    <name evidence="4" type="ORF">FB554_2500</name>
</gene>
<feature type="DNA-binding region" description="OmpR/PhoB-type" evidence="2">
    <location>
        <begin position="277"/>
        <end position="370"/>
    </location>
</feature>
<dbReference type="SUPFAM" id="SSF69618">
    <property type="entry name" value="HemD-like"/>
    <property type="match status" value="1"/>
</dbReference>
<dbReference type="PROSITE" id="PS51755">
    <property type="entry name" value="OMPR_PHOB"/>
    <property type="match status" value="1"/>
</dbReference>
<dbReference type="InterPro" id="IPR036388">
    <property type="entry name" value="WH-like_DNA-bd_sf"/>
</dbReference>
<dbReference type="InterPro" id="IPR016032">
    <property type="entry name" value="Sig_transdc_resp-reg_C-effctor"/>
</dbReference>
<dbReference type="InterPro" id="IPR039793">
    <property type="entry name" value="UROS/Hem4"/>
</dbReference>
<dbReference type="PANTHER" id="PTHR40082:SF1">
    <property type="entry name" value="BLR5956 PROTEIN"/>
    <property type="match status" value="1"/>
</dbReference>
<comment type="caution">
    <text evidence="4">The sequence shown here is derived from an EMBL/GenBank/DDBJ whole genome shotgun (WGS) entry which is preliminary data.</text>
</comment>
<dbReference type="AlphaFoldDB" id="A0A542XET2"/>
<dbReference type="CDD" id="cd06578">
    <property type="entry name" value="HemD"/>
    <property type="match status" value="1"/>
</dbReference>
<dbReference type="InterPro" id="IPR001867">
    <property type="entry name" value="OmpR/PhoB-type_DNA-bd"/>
</dbReference>
<evidence type="ECO:0000256" key="1">
    <source>
        <dbReference type="ARBA" id="ARBA00023125"/>
    </source>
</evidence>
<dbReference type="Gene3D" id="1.10.10.10">
    <property type="entry name" value="Winged helix-like DNA-binding domain superfamily/Winged helix DNA-binding domain"/>
    <property type="match status" value="1"/>
</dbReference>
<dbReference type="GO" id="GO:0006780">
    <property type="term" value="P:uroporphyrinogen III biosynthetic process"/>
    <property type="evidence" value="ECO:0007669"/>
    <property type="project" value="InterPro"/>
</dbReference>
<organism evidence="4 5">
    <name type="scientific">Barrientosiimonas humi</name>
    <dbReference type="NCBI Taxonomy" id="999931"/>
    <lineage>
        <taxon>Bacteria</taxon>
        <taxon>Bacillati</taxon>
        <taxon>Actinomycetota</taxon>
        <taxon>Actinomycetes</taxon>
        <taxon>Micrococcales</taxon>
        <taxon>Dermacoccaceae</taxon>
        <taxon>Barrientosiimonas</taxon>
    </lineage>
</organism>
<dbReference type="InterPro" id="IPR036108">
    <property type="entry name" value="4pyrrol_syn_uPrphyn_synt_sf"/>
</dbReference>
<dbReference type="Pfam" id="PF00486">
    <property type="entry name" value="Trans_reg_C"/>
    <property type="match status" value="1"/>
</dbReference>
<evidence type="ECO:0000313" key="5">
    <source>
        <dbReference type="Proteomes" id="UP000318336"/>
    </source>
</evidence>
<reference evidence="4 5" key="1">
    <citation type="submission" date="2019-06" db="EMBL/GenBank/DDBJ databases">
        <title>Sequencing the genomes of 1000 actinobacteria strains.</title>
        <authorList>
            <person name="Klenk H.-P."/>
        </authorList>
    </citation>
    <scope>NUCLEOTIDE SEQUENCE [LARGE SCALE GENOMIC DNA]</scope>
    <source>
        <strain evidence="4 5">DSM 24617</strain>
    </source>
</reference>
<dbReference type="NCBIfam" id="NF005568">
    <property type="entry name" value="PRK07239.1"/>
    <property type="match status" value="1"/>
</dbReference>
<dbReference type="Proteomes" id="UP000318336">
    <property type="component" value="Unassembled WGS sequence"/>
</dbReference>
<evidence type="ECO:0000256" key="2">
    <source>
        <dbReference type="PROSITE-ProRule" id="PRU01091"/>
    </source>
</evidence>
<name>A0A542XET2_9MICO</name>
<evidence type="ECO:0000259" key="3">
    <source>
        <dbReference type="PROSITE" id="PS51755"/>
    </source>
</evidence>
<dbReference type="OrthoDB" id="213853at2"/>